<dbReference type="AlphaFoldDB" id="A0A1H7VRK8"/>
<name>A0A1H7VRK8_9BACT</name>
<sequence length="185" mass="20840">MKQALIVSDMLEDFLRLDGPLPVGEEGIRIIPNLQELIRFCRKKAIPIVYSNDALQPDCFIFQSRMNPHAIAGTPGAQVIRELKPETGDLIVDKPRFSAFFKTDLDNSLRELGVDTVVICGVSTEVCVLSTAYDAICLDYHVIVLDDCCASRFPETRDRVLYLLRKTPLYPLLKVMSLADFQKSF</sequence>
<dbReference type="PANTHER" id="PTHR43540:SF6">
    <property type="entry name" value="ISOCHORISMATASE-LIKE DOMAIN-CONTAINING PROTEIN"/>
    <property type="match status" value="1"/>
</dbReference>
<evidence type="ECO:0000313" key="3">
    <source>
        <dbReference type="EMBL" id="SEM11475.1"/>
    </source>
</evidence>
<evidence type="ECO:0000313" key="4">
    <source>
        <dbReference type="Proteomes" id="UP000198744"/>
    </source>
</evidence>
<dbReference type="GO" id="GO:0016787">
    <property type="term" value="F:hydrolase activity"/>
    <property type="evidence" value="ECO:0007669"/>
    <property type="project" value="UniProtKB-KW"/>
</dbReference>
<reference evidence="3 4" key="1">
    <citation type="submission" date="2016-10" db="EMBL/GenBank/DDBJ databases">
        <authorList>
            <person name="de Groot N.N."/>
        </authorList>
    </citation>
    <scope>NUCLEOTIDE SEQUENCE [LARGE SCALE GENOMIC DNA]</scope>
    <source>
        <strain evidence="3 4">DSM 8423</strain>
    </source>
</reference>
<gene>
    <name evidence="3" type="ORF">SAMN04489760_104125</name>
</gene>
<organism evidence="3 4">
    <name type="scientific">Syntrophus gentianae</name>
    <dbReference type="NCBI Taxonomy" id="43775"/>
    <lineage>
        <taxon>Bacteria</taxon>
        <taxon>Pseudomonadati</taxon>
        <taxon>Thermodesulfobacteriota</taxon>
        <taxon>Syntrophia</taxon>
        <taxon>Syntrophales</taxon>
        <taxon>Syntrophaceae</taxon>
        <taxon>Syntrophus</taxon>
    </lineage>
</organism>
<accession>A0A1H7VRK8</accession>
<dbReference type="CDD" id="cd00431">
    <property type="entry name" value="cysteine_hydrolases"/>
    <property type="match status" value="1"/>
</dbReference>
<evidence type="ECO:0000256" key="1">
    <source>
        <dbReference type="ARBA" id="ARBA00022801"/>
    </source>
</evidence>
<dbReference type="STRING" id="43775.SAMN04489760_104125"/>
<keyword evidence="4" id="KW-1185">Reference proteome</keyword>
<dbReference type="Gene3D" id="3.40.50.850">
    <property type="entry name" value="Isochorismatase-like"/>
    <property type="match status" value="1"/>
</dbReference>
<proteinExistence type="predicted"/>
<dbReference type="InterPro" id="IPR000868">
    <property type="entry name" value="Isochorismatase-like_dom"/>
</dbReference>
<dbReference type="InterPro" id="IPR050272">
    <property type="entry name" value="Isochorismatase-like_hydrls"/>
</dbReference>
<keyword evidence="1" id="KW-0378">Hydrolase</keyword>
<dbReference type="PANTHER" id="PTHR43540">
    <property type="entry name" value="PEROXYUREIDOACRYLATE/UREIDOACRYLATE AMIDOHYDROLASE-RELATED"/>
    <property type="match status" value="1"/>
</dbReference>
<dbReference type="Pfam" id="PF00857">
    <property type="entry name" value="Isochorismatase"/>
    <property type="match status" value="1"/>
</dbReference>
<dbReference type="SUPFAM" id="SSF52499">
    <property type="entry name" value="Isochorismatase-like hydrolases"/>
    <property type="match status" value="1"/>
</dbReference>
<dbReference type="RefSeq" id="WP_093882480.1">
    <property type="nucleotide sequence ID" value="NZ_FOBS01000004.1"/>
</dbReference>
<dbReference type="Proteomes" id="UP000198744">
    <property type="component" value="Unassembled WGS sequence"/>
</dbReference>
<evidence type="ECO:0000259" key="2">
    <source>
        <dbReference type="Pfam" id="PF00857"/>
    </source>
</evidence>
<dbReference type="EMBL" id="FOBS01000004">
    <property type="protein sequence ID" value="SEM11475.1"/>
    <property type="molecule type" value="Genomic_DNA"/>
</dbReference>
<feature type="domain" description="Isochorismatase-like" evidence="2">
    <location>
        <begin position="4"/>
        <end position="165"/>
    </location>
</feature>
<dbReference type="InterPro" id="IPR036380">
    <property type="entry name" value="Isochorismatase-like_sf"/>
</dbReference>
<dbReference type="OrthoDB" id="9791276at2"/>
<protein>
    <submittedName>
        <fullName evidence="3">Nicotinamidase-related amidase</fullName>
    </submittedName>
</protein>